<keyword evidence="4" id="KW-0378">Hydrolase</keyword>
<protein>
    <submittedName>
        <fullName evidence="10">Caspase-like protein</fullName>
    </submittedName>
</protein>
<dbReference type="Gene3D" id="3.40.50.1460">
    <property type="match status" value="1"/>
</dbReference>
<keyword evidence="11" id="KW-1185">Reference proteome</keyword>
<dbReference type="FunFam" id="3.40.50.1460:FF:000001">
    <property type="entry name" value="Caspase-3 preproprotein"/>
    <property type="match status" value="1"/>
</dbReference>
<dbReference type="Proteomes" id="UP000288716">
    <property type="component" value="Unassembled WGS sequence"/>
</dbReference>
<dbReference type="InterPro" id="IPR011600">
    <property type="entry name" value="Pept_C14_caspase"/>
</dbReference>
<dbReference type="InterPro" id="IPR029030">
    <property type="entry name" value="Caspase-like_dom_sf"/>
</dbReference>
<gene>
    <name evidence="10" type="ORF">B4U80_01544</name>
</gene>
<keyword evidence="5" id="KW-0788">Thiol protease</keyword>
<dbReference type="InterPro" id="IPR033139">
    <property type="entry name" value="Caspase_cys_AS"/>
</dbReference>
<dbReference type="STRING" id="299467.A0A443SK29"/>
<feature type="domain" description="Caspase family p20" evidence="9">
    <location>
        <begin position="5"/>
        <end position="129"/>
    </location>
</feature>
<dbReference type="InterPro" id="IPR001309">
    <property type="entry name" value="Pept_C14_p20"/>
</dbReference>
<dbReference type="GO" id="GO:0005737">
    <property type="term" value="C:cytoplasm"/>
    <property type="evidence" value="ECO:0007669"/>
    <property type="project" value="TreeGrafter"/>
</dbReference>
<evidence type="ECO:0000313" key="10">
    <source>
        <dbReference type="EMBL" id="RWS27881.1"/>
    </source>
</evidence>
<dbReference type="InterPro" id="IPR002398">
    <property type="entry name" value="Pept_C14"/>
</dbReference>
<dbReference type="VEuPathDB" id="VectorBase:LDEU004160"/>
<dbReference type="GO" id="GO:0045476">
    <property type="term" value="P:nurse cell apoptotic process"/>
    <property type="evidence" value="ECO:0007669"/>
    <property type="project" value="UniProtKB-ARBA"/>
</dbReference>
<dbReference type="SMART" id="SM00115">
    <property type="entry name" value="CASc"/>
    <property type="match status" value="1"/>
</dbReference>
<dbReference type="InterPro" id="IPR002138">
    <property type="entry name" value="Pept_C14_p10"/>
</dbReference>
<evidence type="ECO:0000259" key="8">
    <source>
        <dbReference type="PROSITE" id="PS50207"/>
    </source>
</evidence>
<dbReference type="EMBL" id="NCKV01001714">
    <property type="protein sequence ID" value="RWS27881.1"/>
    <property type="molecule type" value="Genomic_DNA"/>
</dbReference>
<evidence type="ECO:0000256" key="5">
    <source>
        <dbReference type="ARBA" id="ARBA00022807"/>
    </source>
</evidence>
<evidence type="ECO:0000259" key="9">
    <source>
        <dbReference type="PROSITE" id="PS50208"/>
    </source>
</evidence>
<dbReference type="PROSITE" id="PS50208">
    <property type="entry name" value="CASPASE_P20"/>
    <property type="match status" value="1"/>
</dbReference>
<keyword evidence="3" id="KW-0053">Apoptosis</keyword>
<dbReference type="PRINTS" id="PR00376">
    <property type="entry name" value="IL1BCENZYME"/>
</dbReference>
<keyword evidence="6" id="KW-0865">Zymogen</keyword>
<dbReference type="OrthoDB" id="6416614at2759"/>
<dbReference type="PROSITE" id="PS50207">
    <property type="entry name" value="CASPASE_P10"/>
    <property type="match status" value="1"/>
</dbReference>
<organism evidence="10 11">
    <name type="scientific">Leptotrombidium deliense</name>
    <dbReference type="NCBI Taxonomy" id="299467"/>
    <lineage>
        <taxon>Eukaryota</taxon>
        <taxon>Metazoa</taxon>
        <taxon>Ecdysozoa</taxon>
        <taxon>Arthropoda</taxon>
        <taxon>Chelicerata</taxon>
        <taxon>Arachnida</taxon>
        <taxon>Acari</taxon>
        <taxon>Acariformes</taxon>
        <taxon>Trombidiformes</taxon>
        <taxon>Prostigmata</taxon>
        <taxon>Anystina</taxon>
        <taxon>Parasitengona</taxon>
        <taxon>Trombiculoidea</taxon>
        <taxon>Trombiculidae</taxon>
        <taxon>Leptotrombidium</taxon>
    </lineage>
</organism>
<dbReference type="InterPro" id="IPR015917">
    <property type="entry name" value="Pept_C14A"/>
</dbReference>
<dbReference type="PANTHER" id="PTHR10454">
    <property type="entry name" value="CASPASE"/>
    <property type="match status" value="1"/>
</dbReference>
<dbReference type="CDD" id="cd00032">
    <property type="entry name" value="CASc"/>
    <property type="match status" value="1"/>
</dbReference>
<keyword evidence="2" id="KW-0645">Protease</keyword>
<name>A0A443SK29_9ACAR</name>
<dbReference type="SUPFAM" id="SSF52129">
    <property type="entry name" value="Caspase-like"/>
    <property type="match status" value="1"/>
</dbReference>
<dbReference type="GO" id="GO:1990525">
    <property type="term" value="F:BIR domain binding"/>
    <property type="evidence" value="ECO:0007669"/>
    <property type="project" value="UniProtKB-ARBA"/>
</dbReference>
<dbReference type="GO" id="GO:0006508">
    <property type="term" value="P:proteolysis"/>
    <property type="evidence" value="ECO:0007669"/>
    <property type="project" value="UniProtKB-KW"/>
</dbReference>
<dbReference type="GO" id="GO:0016322">
    <property type="term" value="P:neuron remodeling"/>
    <property type="evidence" value="ECO:0007669"/>
    <property type="project" value="UniProtKB-ARBA"/>
</dbReference>
<dbReference type="AlphaFoldDB" id="A0A443SK29"/>
<feature type="domain" description="Caspase family p10" evidence="8">
    <location>
        <begin position="147"/>
        <end position="242"/>
    </location>
</feature>
<evidence type="ECO:0000256" key="6">
    <source>
        <dbReference type="ARBA" id="ARBA00023145"/>
    </source>
</evidence>
<comment type="similarity">
    <text evidence="1 7">Belongs to the peptidase C14A family.</text>
</comment>
<dbReference type="GO" id="GO:0043525">
    <property type="term" value="P:positive regulation of neuron apoptotic process"/>
    <property type="evidence" value="ECO:0007669"/>
    <property type="project" value="TreeGrafter"/>
</dbReference>
<evidence type="ECO:0000256" key="1">
    <source>
        <dbReference type="ARBA" id="ARBA00010134"/>
    </source>
</evidence>
<dbReference type="GO" id="GO:0045751">
    <property type="term" value="P:negative regulation of Toll signaling pathway"/>
    <property type="evidence" value="ECO:0007669"/>
    <property type="project" value="UniProtKB-ARBA"/>
</dbReference>
<accession>A0A443SK29</accession>
<dbReference type="GO" id="GO:0004197">
    <property type="term" value="F:cysteine-type endopeptidase activity"/>
    <property type="evidence" value="ECO:0007669"/>
    <property type="project" value="InterPro"/>
</dbReference>
<sequence>MSHKSRGRCIIFNHKTFMPTTKCRDRNGTDIDGERLSRIFGILKFDVEEHKDPTLSEIISILSKASEMDYSDTDCFVCCVLTHGEQGSLWAKDRQYHIETLFQYFKGDKCPSLAGKPKLFFIQACQGDKLDPGVKVVSYSDVADSAASYKIPTWADFLIVHSTVPGYYAWRNTSNGSWFIQALVSTIEKYHNELDLLSMLTIVNLQVAYCFESCVPNDAEFDKKKQVSCVTTMLTRRIFFHPLGIKK</sequence>
<reference evidence="10 11" key="1">
    <citation type="journal article" date="2018" name="Gigascience">
        <title>Genomes of trombidid mites reveal novel predicted allergens and laterally-transferred genes associated with secondary metabolism.</title>
        <authorList>
            <person name="Dong X."/>
            <person name="Chaisiri K."/>
            <person name="Xia D."/>
            <person name="Armstrong S.D."/>
            <person name="Fang Y."/>
            <person name="Donnelly M.J."/>
            <person name="Kadowaki T."/>
            <person name="McGarry J.W."/>
            <person name="Darby A.C."/>
            <person name="Makepeace B.L."/>
        </authorList>
    </citation>
    <scope>NUCLEOTIDE SEQUENCE [LARGE SCALE GENOMIC DNA]</scope>
    <source>
        <strain evidence="10">UoL-UT</strain>
    </source>
</reference>
<evidence type="ECO:0000256" key="2">
    <source>
        <dbReference type="ARBA" id="ARBA00022670"/>
    </source>
</evidence>
<dbReference type="PROSITE" id="PS01122">
    <property type="entry name" value="CASPASE_CYS"/>
    <property type="match status" value="1"/>
</dbReference>
<dbReference type="Pfam" id="PF00656">
    <property type="entry name" value="Peptidase_C14"/>
    <property type="match status" value="1"/>
</dbReference>
<comment type="caution">
    <text evidence="10">The sequence shown here is derived from an EMBL/GenBank/DDBJ whole genome shotgun (WGS) entry which is preliminary data.</text>
</comment>
<dbReference type="PANTHER" id="PTHR10454:SF232">
    <property type="entry name" value="AT03047P-RELATED"/>
    <property type="match status" value="1"/>
</dbReference>
<evidence type="ECO:0000256" key="3">
    <source>
        <dbReference type="ARBA" id="ARBA00022703"/>
    </source>
</evidence>
<evidence type="ECO:0000256" key="4">
    <source>
        <dbReference type="ARBA" id="ARBA00022801"/>
    </source>
</evidence>
<evidence type="ECO:0000256" key="7">
    <source>
        <dbReference type="RuleBase" id="RU003971"/>
    </source>
</evidence>
<proteinExistence type="inferred from homology"/>
<evidence type="ECO:0000313" key="11">
    <source>
        <dbReference type="Proteomes" id="UP000288716"/>
    </source>
</evidence>